<feature type="domain" description="MATH" evidence="3">
    <location>
        <begin position="1"/>
        <end position="56"/>
    </location>
</feature>
<accession>A0ABQ7UUI5</accession>
<name>A0ABQ7UUI5_SOLTU</name>
<organism evidence="4 5">
    <name type="scientific">Solanum tuberosum</name>
    <name type="common">Potato</name>
    <dbReference type="NCBI Taxonomy" id="4113"/>
    <lineage>
        <taxon>Eukaryota</taxon>
        <taxon>Viridiplantae</taxon>
        <taxon>Streptophyta</taxon>
        <taxon>Embryophyta</taxon>
        <taxon>Tracheophyta</taxon>
        <taxon>Spermatophyta</taxon>
        <taxon>Magnoliopsida</taxon>
        <taxon>eudicotyledons</taxon>
        <taxon>Gunneridae</taxon>
        <taxon>Pentapetalae</taxon>
        <taxon>asterids</taxon>
        <taxon>lamiids</taxon>
        <taxon>Solanales</taxon>
        <taxon>Solanaceae</taxon>
        <taxon>Solanoideae</taxon>
        <taxon>Solaneae</taxon>
        <taxon>Solanum</taxon>
    </lineage>
</organism>
<dbReference type="InterPro" id="IPR002083">
    <property type="entry name" value="MATH/TRAF_dom"/>
</dbReference>
<dbReference type="InterPro" id="IPR008974">
    <property type="entry name" value="TRAF-like"/>
</dbReference>
<feature type="signal peptide" evidence="2">
    <location>
        <begin position="1"/>
        <end position="17"/>
    </location>
</feature>
<keyword evidence="5" id="KW-1185">Reference proteome</keyword>
<dbReference type="Gene3D" id="2.60.210.10">
    <property type="entry name" value="Apoptosis, Tumor Necrosis Factor Receptor Associated Protein 2, Chain A"/>
    <property type="match status" value="1"/>
</dbReference>
<dbReference type="InterPro" id="IPR050804">
    <property type="entry name" value="MCC"/>
</dbReference>
<feature type="chain" id="PRO_5045670923" description="MATH domain-containing protein" evidence="2">
    <location>
        <begin position="18"/>
        <end position="62"/>
    </location>
</feature>
<keyword evidence="1" id="KW-0175">Coiled coil</keyword>
<reference evidence="4 5" key="1">
    <citation type="journal article" date="2021" name="bioRxiv">
        <title>Chromosome-scale and haplotype-resolved genome assembly of a tetraploid potato cultivar.</title>
        <authorList>
            <person name="Sun H."/>
            <person name="Jiao W.-B."/>
            <person name="Krause K."/>
            <person name="Campoy J.A."/>
            <person name="Goel M."/>
            <person name="Folz-Donahue K."/>
            <person name="Kukat C."/>
            <person name="Huettel B."/>
            <person name="Schneeberger K."/>
        </authorList>
    </citation>
    <scope>NUCLEOTIDE SEQUENCE [LARGE SCALE GENOMIC DNA]</scope>
    <source>
        <strain evidence="4">SolTubOtavaFocal</strain>
        <tissue evidence="4">Leaves</tissue>
    </source>
</reference>
<evidence type="ECO:0000256" key="1">
    <source>
        <dbReference type="ARBA" id="ARBA00023054"/>
    </source>
</evidence>
<evidence type="ECO:0000259" key="3">
    <source>
        <dbReference type="PROSITE" id="PS50144"/>
    </source>
</evidence>
<dbReference type="EMBL" id="JAIVGD010000018">
    <property type="protein sequence ID" value="KAH0755504.1"/>
    <property type="molecule type" value="Genomic_DNA"/>
</dbReference>
<dbReference type="PANTHER" id="PTHR46236:SF35">
    <property type="entry name" value="MATH DOMAIN-CONTAINING PROTEIN"/>
    <property type="match status" value="1"/>
</dbReference>
<dbReference type="Proteomes" id="UP000826656">
    <property type="component" value="Unassembled WGS sequence"/>
</dbReference>
<sequence>MLTILFNAMFLVAVTEHLFTAEESDRGFAMFLPPTELNDPGKGFLVDDKVIIEADITFPKVH</sequence>
<evidence type="ECO:0000313" key="4">
    <source>
        <dbReference type="EMBL" id="KAH0755504.1"/>
    </source>
</evidence>
<dbReference type="SUPFAM" id="SSF49599">
    <property type="entry name" value="TRAF domain-like"/>
    <property type="match status" value="1"/>
</dbReference>
<dbReference type="PANTHER" id="PTHR46236">
    <property type="entry name" value="TRAF-LIKE SUPERFAMILY PROTEIN"/>
    <property type="match status" value="1"/>
</dbReference>
<comment type="caution">
    <text evidence="4">The sequence shown here is derived from an EMBL/GenBank/DDBJ whole genome shotgun (WGS) entry which is preliminary data.</text>
</comment>
<gene>
    <name evidence="4" type="ORF">KY290_025774</name>
</gene>
<dbReference type="PROSITE" id="PS50144">
    <property type="entry name" value="MATH"/>
    <property type="match status" value="1"/>
</dbReference>
<proteinExistence type="predicted"/>
<evidence type="ECO:0000256" key="2">
    <source>
        <dbReference type="SAM" id="SignalP"/>
    </source>
</evidence>
<evidence type="ECO:0000313" key="5">
    <source>
        <dbReference type="Proteomes" id="UP000826656"/>
    </source>
</evidence>
<keyword evidence="2" id="KW-0732">Signal</keyword>
<protein>
    <recommendedName>
        <fullName evidence="3">MATH domain-containing protein</fullName>
    </recommendedName>
</protein>